<evidence type="ECO:0000313" key="3">
    <source>
        <dbReference type="EMBL" id="CAL4111157.1"/>
    </source>
</evidence>
<keyword evidence="2" id="KW-1133">Transmembrane helix</keyword>
<evidence type="ECO:0000256" key="1">
    <source>
        <dbReference type="SAM" id="MobiDB-lite"/>
    </source>
</evidence>
<dbReference type="AlphaFoldDB" id="A0AAV2R1I7"/>
<sequence>MVHSNEVIVPTIAVTGPIDLSSSDMEAGQSQYRVPAMCKSRYCSWKIATAVLATMFLAGWICIIALLIMKEKWQLVLVAWLLLYAAAHFTYWYCKRHSVFSLHRTVRLRIIGEVEGAAGEKEDKPPTYDEVANTEQPPPPYFTVVTENRSSSQMAEVHHPSKAAEAEATASSSNGHRAVLPTYSVAMATSTPVRPSPIRPSLADFYNRPSTPSMLAAEPEPSTSLGVPEQPVKKLSTFSSIQNVVEALKHLTHNRDETRHTAPEPQSHM</sequence>
<name>A0AAV2R1I7_MEGNR</name>
<organism evidence="3 4">
    <name type="scientific">Meganyctiphanes norvegica</name>
    <name type="common">Northern krill</name>
    <name type="synonym">Thysanopoda norvegica</name>
    <dbReference type="NCBI Taxonomy" id="48144"/>
    <lineage>
        <taxon>Eukaryota</taxon>
        <taxon>Metazoa</taxon>
        <taxon>Ecdysozoa</taxon>
        <taxon>Arthropoda</taxon>
        <taxon>Crustacea</taxon>
        <taxon>Multicrustacea</taxon>
        <taxon>Malacostraca</taxon>
        <taxon>Eumalacostraca</taxon>
        <taxon>Eucarida</taxon>
        <taxon>Euphausiacea</taxon>
        <taxon>Euphausiidae</taxon>
        <taxon>Meganyctiphanes</taxon>
    </lineage>
</organism>
<feature type="region of interest" description="Disordered" evidence="1">
    <location>
        <begin position="209"/>
        <end position="230"/>
    </location>
</feature>
<dbReference type="EMBL" id="CAXKWB010014602">
    <property type="protein sequence ID" value="CAL4111157.1"/>
    <property type="molecule type" value="Genomic_DNA"/>
</dbReference>
<evidence type="ECO:0000256" key="2">
    <source>
        <dbReference type="SAM" id="Phobius"/>
    </source>
</evidence>
<reference evidence="3 4" key="1">
    <citation type="submission" date="2024-05" db="EMBL/GenBank/DDBJ databases">
        <authorList>
            <person name="Wallberg A."/>
        </authorList>
    </citation>
    <scope>NUCLEOTIDE SEQUENCE [LARGE SCALE GENOMIC DNA]</scope>
</reference>
<keyword evidence="2" id="KW-0472">Membrane</keyword>
<dbReference type="Proteomes" id="UP001497623">
    <property type="component" value="Unassembled WGS sequence"/>
</dbReference>
<keyword evidence="2" id="KW-0812">Transmembrane</keyword>
<feature type="region of interest" description="Disordered" evidence="1">
    <location>
        <begin position="153"/>
        <end position="175"/>
    </location>
</feature>
<feature type="transmembrane region" description="Helical" evidence="2">
    <location>
        <begin position="75"/>
        <end position="94"/>
    </location>
</feature>
<feature type="transmembrane region" description="Helical" evidence="2">
    <location>
        <begin position="47"/>
        <end position="69"/>
    </location>
</feature>
<protein>
    <submittedName>
        <fullName evidence="3">Uncharacterized protein</fullName>
    </submittedName>
</protein>
<comment type="caution">
    <text evidence="3">The sequence shown here is derived from an EMBL/GenBank/DDBJ whole genome shotgun (WGS) entry which is preliminary data.</text>
</comment>
<keyword evidence="4" id="KW-1185">Reference proteome</keyword>
<accession>A0AAV2R1I7</accession>
<evidence type="ECO:0000313" key="4">
    <source>
        <dbReference type="Proteomes" id="UP001497623"/>
    </source>
</evidence>
<feature type="compositionally biased region" description="Basic and acidic residues" evidence="1">
    <location>
        <begin position="156"/>
        <end position="165"/>
    </location>
</feature>
<gene>
    <name evidence="3" type="ORF">MNOR_LOCUS19567</name>
</gene>
<proteinExistence type="predicted"/>